<evidence type="ECO:0000313" key="9">
    <source>
        <dbReference type="Proteomes" id="UP000008311"/>
    </source>
</evidence>
<dbReference type="SUPFAM" id="SSF101941">
    <property type="entry name" value="NAC domain"/>
    <property type="match status" value="1"/>
</dbReference>
<reference evidence="9" key="1">
    <citation type="journal article" date="2010" name="Nat. Biotechnol.">
        <title>Draft genome sequence of the oilseed species Ricinus communis.</title>
        <authorList>
            <person name="Chan A.P."/>
            <person name="Crabtree J."/>
            <person name="Zhao Q."/>
            <person name="Lorenzi H."/>
            <person name="Orvis J."/>
            <person name="Puiu D."/>
            <person name="Melake-Berhan A."/>
            <person name="Jones K.M."/>
            <person name="Redman J."/>
            <person name="Chen G."/>
            <person name="Cahoon E.B."/>
            <person name="Gedil M."/>
            <person name="Stanke M."/>
            <person name="Haas B.J."/>
            <person name="Wortman J.R."/>
            <person name="Fraser-Liggett C.M."/>
            <person name="Ravel J."/>
            <person name="Rabinowicz P.D."/>
        </authorList>
    </citation>
    <scope>NUCLEOTIDE SEQUENCE [LARGE SCALE GENOMIC DNA]</scope>
    <source>
        <strain evidence="9">cv. Hale</strain>
    </source>
</reference>
<dbReference type="STRING" id="3988.B9RMW5"/>
<dbReference type="GO" id="GO:0005634">
    <property type="term" value="C:nucleus"/>
    <property type="evidence" value="ECO:0007669"/>
    <property type="project" value="UniProtKB-SubCell"/>
</dbReference>
<dbReference type="Gene3D" id="2.170.150.80">
    <property type="entry name" value="NAC domain"/>
    <property type="match status" value="1"/>
</dbReference>
<keyword evidence="3" id="KW-0238">DNA-binding</keyword>
<keyword evidence="5" id="KW-0539">Nucleus</keyword>
<dbReference type="GO" id="GO:0003677">
    <property type="term" value="F:DNA binding"/>
    <property type="evidence" value="ECO:0007669"/>
    <property type="project" value="UniProtKB-KW"/>
</dbReference>
<comment type="subcellular location">
    <subcellularLocation>
        <location evidence="1">Nucleus</location>
    </subcellularLocation>
</comment>
<dbReference type="InParanoid" id="B9RMW5"/>
<feature type="compositionally biased region" description="Polar residues" evidence="6">
    <location>
        <begin position="467"/>
        <end position="478"/>
    </location>
</feature>
<evidence type="ECO:0000256" key="5">
    <source>
        <dbReference type="ARBA" id="ARBA00023242"/>
    </source>
</evidence>
<dbReference type="Pfam" id="PF02365">
    <property type="entry name" value="NAM"/>
    <property type="match status" value="1"/>
</dbReference>
<dbReference type="InterPro" id="IPR036093">
    <property type="entry name" value="NAC_dom_sf"/>
</dbReference>
<evidence type="ECO:0000256" key="6">
    <source>
        <dbReference type="SAM" id="MobiDB-lite"/>
    </source>
</evidence>
<keyword evidence="2" id="KW-0805">Transcription regulation</keyword>
<feature type="compositionally biased region" description="Basic residues" evidence="6">
    <location>
        <begin position="420"/>
        <end position="429"/>
    </location>
</feature>
<feature type="domain" description="NAC" evidence="7">
    <location>
        <begin position="3"/>
        <end position="155"/>
    </location>
</feature>
<name>B9RMW5_RICCO</name>
<dbReference type="FunCoup" id="B9RMW5">
    <property type="interactions" value="4"/>
</dbReference>
<dbReference type="PROSITE" id="PS51005">
    <property type="entry name" value="NAC"/>
    <property type="match status" value="1"/>
</dbReference>
<accession>B9RMW5</accession>
<feature type="region of interest" description="Disordered" evidence="6">
    <location>
        <begin position="159"/>
        <end position="182"/>
    </location>
</feature>
<sequence length="612" mass="69127">MNGRVGYRFHPTDEELVSYFLRHKIDGHDFLVDDDIHVIDLCKFDPWDLPGFASQGSNDQVWYFFYRRELKYKSPSKPRYNRTTATGTGHWKPTGAERLVKAKRTKRVIGVKRTLVFYLRGTPKEVKTNWVIHEYEPKTSPPHQADLVLCKLKEKADNKADTSGCDEGESSHNGPSDIESPQIEIPVSEVDQELLLESILAGNGVNPNHPSAEQPRFHIEEGISIEDLMSTDVFDNGSDDMTFQFHTNEPEEDPFEMADSFLDLPDEFSGEGYLCSNSADHNVYSHESARTHHNHSGSPQSLSGVYLDDFSDMEAEIVYGKSSQFGASNLNNHAREYRQTRRIQALTETFPPSRYENSRTSKHHVHHGDILLMEASSADSASTEEIKCVGVVGKNYPVNVKQGSSTSTDISVKKEVVTPRRSHIQRKIPAKSEQKAKEARNQVTAINLPRESPKESIIMKTEKDQKMGSTKPNLNVKTNEMPGNEKTGSFIRLETSLLSQRPIPLSVYIVNMYYTDKMQFPDDPTIGTRVASNFAACAQKQAPIHPPRSDSVITASYKEENLIKGSHKIRLNSSDHFYRDQSFTANTNGVGCTTWRKCHLISQKSLIYNLMH</sequence>
<feature type="region of interest" description="Disordered" evidence="6">
    <location>
        <begin position="415"/>
        <end position="441"/>
    </location>
</feature>
<dbReference type="AlphaFoldDB" id="B9RMW5"/>
<evidence type="ECO:0000256" key="4">
    <source>
        <dbReference type="ARBA" id="ARBA00023163"/>
    </source>
</evidence>
<evidence type="ECO:0000256" key="2">
    <source>
        <dbReference type="ARBA" id="ARBA00023015"/>
    </source>
</evidence>
<dbReference type="InterPro" id="IPR003441">
    <property type="entry name" value="NAC-dom"/>
</dbReference>
<organism evidence="8 9">
    <name type="scientific">Ricinus communis</name>
    <name type="common">Castor bean</name>
    <dbReference type="NCBI Taxonomy" id="3988"/>
    <lineage>
        <taxon>Eukaryota</taxon>
        <taxon>Viridiplantae</taxon>
        <taxon>Streptophyta</taxon>
        <taxon>Embryophyta</taxon>
        <taxon>Tracheophyta</taxon>
        <taxon>Spermatophyta</taxon>
        <taxon>Magnoliopsida</taxon>
        <taxon>eudicotyledons</taxon>
        <taxon>Gunneridae</taxon>
        <taxon>Pentapetalae</taxon>
        <taxon>rosids</taxon>
        <taxon>fabids</taxon>
        <taxon>Malpighiales</taxon>
        <taxon>Euphorbiaceae</taxon>
        <taxon>Acalyphoideae</taxon>
        <taxon>Acalypheae</taxon>
        <taxon>Ricinus</taxon>
    </lineage>
</organism>
<dbReference type="PANTHER" id="PTHR31989">
    <property type="entry name" value="NAC DOMAIN-CONTAINING PROTEIN 82-RELATED"/>
    <property type="match status" value="1"/>
</dbReference>
<gene>
    <name evidence="8" type="ORF">RCOM_1340960</name>
</gene>
<feature type="compositionally biased region" description="Basic and acidic residues" evidence="6">
    <location>
        <begin position="430"/>
        <end position="440"/>
    </location>
</feature>
<proteinExistence type="predicted"/>
<dbReference type="EMBL" id="EQ973790">
    <property type="protein sequence ID" value="EEF47088.1"/>
    <property type="molecule type" value="Genomic_DNA"/>
</dbReference>
<evidence type="ECO:0000256" key="3">
    <source>
        <dbReference type="ARBA" id="ARBA00023125"/>
    </source>
</evidence>
<keyword evidence="9" id="KW-1185">Reference proteome</keyword>
<dbReference type="Proteomes" id="UP000008311">
    <property type="component" value="Unassembled WGS sequence"/>
</dbReference>
<evidence type="ECO:0000313" key="8">
    <source>
        <dbReference type="EMBL" id="EEF47088.1"/>
    </source>
</evidence>
<evidence type="ECO:0000256" key="1">
    <source>
        <dbReference type="ARBA" id="ARBA00004123"/>
    </source>
</evidence>
<evidence type="ECO:0000259" key="7">
    <source>
        <dbReference type="PROSITE" id="PS51005"/>
    </source>
</evidence>
<protein>
    <submittedName>
        <fullName evidence="8">Transcription factor, putative</fullName>
    </submittedName>
</protein>
<dbReference type="GO" id="GO:0006355">
    <property type="term" value="P:regulation of DNA-templated transcription"/>
    <property type="evidence" value="ECO:0007669"/>
    <property type="project" value="InterPro"/>
</dbReference>
<feature type="region of interest" description="Disordered" evidence="6">
    <location>
        <begin position="463"/>
        <end position="483"/>
    </location>
</feature>
<keyword evidence="4" id="KW-0804">Transcription</keyword>